<sequence length="266" mass="31514">MSVFCVVLHFWGASRQVLSSYNEYAKERAIEWIRVDKPKQSKRRWNFFKNMKKIGWLGKKPRGELYCDEHGQTGISRHAVGDFRAEKQEAYQGCKSCQFSERMNELKRHEEEHEPEVRVERSARVWRELYKVFEYHRGEMPVEVLLVLVKKWQALTTRLMQMAAAEELYSNDAIYKLNFLEIMFFLRDSISQRLAETPDARYFQIDPKTSPQIIKFYTALKIFSMGENFLSNANTVIPRLEFIRGSSFLKHFLEPMKKTGELQSCL</sequence>
<proteinExistence type="predicted"/>
<evidence type="ECO:0000313" key="2">
    <source>
        <dbReference type="EMBL" id="PLW24349.1"/>
    </source>
</evidence>
<dbReference type="EMBL" id="PGCI01000611">
    <property type="protein sequence ID" value="PLW24349.1"/>
    <property type="molecule type" value="Genomic_DNA"/>
</dbReference>
<evidence type="ECO:0000313" key="3">
    <source>
        <dbReference type="Proteomes" id="UP000235392"/>
    </source>
</evidence>
<protein>
    <submittedName>
        <fullName evidence="2">Uncharacterized protein</fullName>
    </submittedName>
</protein>
<feature type="signal peptide" evidence="1">
    <location>
        <begin position="1"/>
        <end position="19"/>
    </location>
</feature>
<name>A0A2N5TFW5_9BASI</name>
<comment type="caution">
    <text evidence="2">The sequence shown here is derived from an EMBL/GenBank/DDBJ whole genome shotgun (WGS) entry which is preliminary data.</text>
</comment>
<feature type="chain" id="PRO_5014937487" evidence="1">
    <location>
        <begin position="20"/>
        <end position="266"/>
    </location>
</feature>
<reference evidence="2 3" key="1">
    <citation type="submission" date="2017-11" db="EMBL/GenBank/DDBJ databases">
        <title>De novo assembly and phasing of dikaryotic genomes from two isolates of Puccinia coronata f. sp. avenae, the causal agent of oat crown rust.</title>
        <authorList>
            <person name="Miller M.E."/>
            <person name="Zhang Y."/>
            <person name="Omidvar V."/>
            <person name="Sperschneider J."/>
            <person name="Schwessinger B."/>
            <person name="Raley C."/>
            <person name="Palmer J.M."/>
            <person name="Garnica D."/>
            <person name="Upadhyaya N."/>
            <person name="Rathjen J."/>
            <person name="Taylor J.M."/>
            <person name="Park R.F."/>
            <person name="Dodds P.N."/>
            <person name="Hirsch C.D."/>
            <person name="Kianian S.F."/>
            <person name="Figueroa M."/>
        </authorList>
    </citation>
    <scope>NUCLEOTIDE SEQUENCE [LARGE SCALE GENOMIC DNA]</scope>
    <source>
        <strain evidence="2">12SD80</strain>
    </source>
</reference>
<organism evidence="2 3">
    <name type="scientific">Puccinia coronata f. sp. avenae</name>
    <dbReference type="NCBI Taxonomy" id="200324"/>
    <lineage>
        <taxon>Eukaryota</taxon>
        <taxon>Fungi</taxon>
        <taxon>Dikarya</taxon>
        <taxon>Basidiomycota</taxon>
        <taxon>Pucciniomycotina</taxon>
        <taxon>Pucciniomycetes</taxon>
        <taxon>Pucciniales</taxon>
        <taxon>Pucciniaceae</taxon>
        <taxon>Puccinia</taxon>
    </lineage>
</organism>
<dbReference type="AlphaFoldDB" id="A0A2N5TFW5"/>
<accession>A0A2N5TFW5</accession>
<dbReference type="Proteomes" id="UP000235392">
    <property type="component" value="Unassembled WGS sequence"/>
</dbReference>
<evidence type="ECO:0000256" key="1">
    <source>
        <dbReference type="SAM" id="SignalP"/>
    </source>
</evidence>
<gene>
    <name evidence="2" type="ORF">PCASD_06544</name>
</gene>
<keyword evidence="1" id="KW-0732">Signal</keyword>